<accession>A0A2R4UL78</accession>
<dbReference type="Proteomes" id="UP001498501">
    <property type="component" value="Unassembled WGS sequence"/>
</dbReference>
<keyword evidence="6" id="KW-1185">Reference proteome</keyword>
<dbReference type="GeneID" id="70091070"/>
<sequence>MNYSVDQDPNRTLTLVLYVLYIIAIFTGGLLAVIALIINYVKRSDVRGSIFESHFTWQIRTFWWYLAWNIIAFIPFFFLFFTGDNPNAFAGVALSGTVFCVAVIFAAWVWIVYRAIRGLIALNDNKPMYQ</sequence>
<feature type="transmembrane region" description="Helical" evidence="1">
    <location>
        <begin position="15"/>
        <end position="41"/>
    </location>
</feature>
<evidence type="ECO:0000313" key="4">
    <source>
        <dbReference type="EMBL" id="QUY36826.1"/>
    </source>
</evidence>
<reference evidence="3 6" key="3">
    <citation type="submission" date="2024-03" db="EMBL/GenBank/DDBJ databases">
        <title>Cross-transmission of Acinetobacter junii carrying blaOXA-58 in a neonatal intensive care unit.</title>
        <authorList>
            <person name="Bour M."/>
            <person name="Potron A."/>
            <person name="Lecointe D."/>
        </authorList>
    </citation>
    <scope>NUCLEOTIDE SEQUENCE [LARGE SCALE GENOMIC DNA]</scope>
    <source>
        <strain evidence="3 6">21A3096 case 1</strain>
    </source>
</reference>
<dbReference type="RefSeq" id="WP_004909785.1">
    <property type="nucleotide sequence ID" value="NZ_BBOS01000055.1"/>
</dbReference>
<keyword evidence="1" id="KW-1133">Transmembrane helix</keyword>
<organism evidence="2 5">
    <name type="scientific">Acinetobacter junii</name>
    <dbReference type="NCBI Taxonomy" id="40215"/>
    <lineage>
        <taxon>Bacteria</taxon>
        <taxon>Pseudomonadati</taxon>
        <taxon>Pseudomonadota</taxon>
        <taxon>Gammaproteobacteria</taxon>
        <taxon>Moraxellales</taxon>
        <taxon>Moraxellaceae</taxon>
        <taxon>Acinetobacter</taxon>
    </lineage>
</organism>
<evidence type="ECO:0000313" key="6">
    <source>
        <dbReference type="Proteomes" id="UP001498501"/>
    </source>
</evidence>
<dbReference type="OrthoDB" id="5405464at2"/>
<evidence type="ECO:0000313" key="5">
    <source>
        <dbReference type="Proteomes" id="UP001208534"/>
    </source>
</evidence>
<gene>
    <name evidence="4" type="ORF">H2677_01015</name>
    <name evidence="2" type="ORF">KTH64_07375</name>
    <name evidence="3" type="ORF">WM018_10525</name>
</gene>
<dbReference type="Proteomes" id="UP001208534">
    <property type="component" value="Unassembled WGS sequence"/>
</dbReference>
<name>A0A2R4UL78_ACIJU</name>
<feature type="transmembrane region" description="Helical" evidence="1">
    <location>
        <begin position="62"/>
        <end position="82"/>
    </location>
</feature>
<reference evidence="2" key="2">
    <citation type="submission" date="2021-06" db="EMBL/GenBank/DDBJ databases">
        <title>Propagation of a rapidly emergent carbapenem-resistant Acinetobacter baumannii lineage by various extra-hospital transmission networks.</title>
        <authorList>
            <person name="Calix J."/>
        </authorList>
    </citation>
    <scope>NUCLEOTIDE SEQUENCE</scope>
    <source>
        <strain evidence="2">WU_MDCI_Aw63</strain>
    </source>
</reference>
<dbReference type="EMBL" id="CP059558">
    <property type="protein sequence ID" value="QUY36826.1"/>
    <property type="molecule type" value="Genomic_DNA"/>
</dbReference>
<dbReference type="KEGG" id="ajn:BVL33_02510"/>
<keyword evidence="1" id="KW-0472">Membrane</keyword>
<dbReference type="EMBL" id="JAHPRE010000024">
    <property type="protein sequence ID" value="MCU4396791.1"/>
    <property type="molecule type" value="Genomic_DNA"/>
</dbReference>
<dbReference type="AlphaFoldDB" id="A0A2R4UL78"/>
<reference evidence="4" key="1">
    <citation type="submission" date="2020-07" db="EMBL/GenBank/DDBJ databases">
        <title>Acinetobacter junii strain YR7 chromosome and plasmid pNDM-YR7.</title>
        <authorList>
            <person name="Tang B."/>
        </authorList>
    </citation>
    <scope>NUCLEOTIDE SEQUENCE</scope>
    <source>
        <strain evidence="4">YR7</strain>
    </source>
</reference>
<evidence type="ECO:0000256" key="1">
    <source>
        <dbReference type="SAM" id="Phobius"/>
    </source>
</evidence>
<proteinExistence type="predicted"/>
<dbReference type="EMBL" id="JBBMLE010000037">
    <property type="protein sequence ID" value="MEK0252923.1"/>
    <property type="molecule type" value="Genomic_DNA"/>
</dbReference>
<dbReference type="Proteomes" id="UP000679388">
    <property type="component" value="Chromosome"/>
</dbReference>
<evidence type="ECO:0000313" key="3">
    <source>
        <dbReference type="EMBL" id="MEK0252923.1"/>
    </source>
</evidence>
<protein>
    <submittedName>
        <fullName evidence="2">Uncharacterized protein</fullName>
    </submittedName>
</protein>
<feature type="transmembrane region" description="Helical" evidence="1">
    <location>
        <begin position="88"/>
        <end position="113"/>
    </location>
</feature>
<keyword evidence="1" id="KW-0812">Transmembrane</keyword>
<evidence type="ECO:0000313" key="2">
    <source>
        <dbReference type="EMBL" id="MCU4396791.1"/>
    </source>
</evidence>